<evidence type="ECO:0000313" key="1">
    <source>
        <dbReference type="EMBL" id="KAF5179079.1"/>
    </source>
</evidence>
<accession>A0A7J6V251</accession>
<sequence>KEDWSVCRGSIQSSGYLRNQSTFARMLVDEIMKLAGLNRIKIAAAIVMQTISQLLCQNCGNCKKVDTGRAVVCTIHQAICLKPLMSYF</sequence>
<feature type="non-terminal residue" evidence="1">
    <location>
        <position position="1"/>
    </location>
</feature>
<name>A0A7J6V251_THATH</name>
<keyword evidence="2" id="KW-1185">Reference proteome</keyword>
<comment type="caution">
    <text evidence="1">The sequence shown here is derived from an EMBL/GenBank/DDBJ whole genome shotgun (WGS) entry which is preliminary data.</text>
</comment>
<organism evidence="1 2">
    <name type="scientific">Thalictrum thalictroides</name>
    <name type="common">Rue-anemone</name>
    <name type="synonym">Anemone thalictroides</name>
    <dbReference type="NCBI Taxonomy" id="46969"/>
    <lineage>
        <taxon>Eukaryota</taxon>
        <taxon>Viridiplantae</taxon>
        <taxon>Streptophyta</taxon>
        <taxon>Embryophyta</taxon>
        <taxon>Tracheophyta</taxon>
        <taxon>Spermatophyta</taxon>
        <taxon>Magnoliopsida</taxon>
        <taxon>Ranunculales</taxon>
        <taxon>Ranunculaceae</taxon>
        <taxon>Thalictroideae</taxon>
        <taxon>Thalictrum</taxon>
    </lineage>
</organism>
<dbReference type="AlphaFoldDB" id="A0A7J6V251"/>
<dbReference type="EMBL" id="JABWDY010039246">
    <property type="protein sequence ID" value="KAF5179079.1"/>
    <property type="molecule type" value="Genomic_DNA"/>
</dbReference>
<proteinExistence type="predicted"/>
<dbReference type="Proteomes" id="UP000554482">
    <property type="component" value="Unassembled WGS sequence"/>
</dbReference>
<reference evidence="1 2" key="1">
    <citation type="submission" date="2020-06" db="EMBL/GenBank/DDBJ databases">
        <title>Transcriptomic and genomic resources for Thalictrum thalictroides and T. hernandezii: Facilitating candidate gene discovery in an emerging model plant lineage.</title>
        <authorList>
            <person name="Arias T."/>
            <person name="Riano-Pachon D.M."/>
            <person name="Di Stilio V.S."/>
        </authorList>
    </citation>
    <scope>NUCLEOTIDE SEQUENCE [LARGE SCALE GENOMIC DNA]</scope>
    <source>
        <strain evidence="2">cv. WT478/WT964</strain>
        <tissue evidence="1">Leaves</tissue>
    </source>
</reference>
<evidence type="ECO:0000313" key="2">
    <source>
        <dbReference type="Proteomes" id="UP000554482"/>
    </source>
</evidence>
<gene>
    <name evidence="1" type="ORF">FRX31_031334</name>
</gene>
<protein>
    <submittedName>
        <fullName evidence="1">Uncharacterized protein</fullName>
    </submittedName>
</protein>